<evidence type="ECO:0000313" key="2">
    <source>
        <dbReference type="EMBL" id="CAD5117704.1"/>
    </source>
</evidence>
<evidence type="ECO:0000313" key="3">
    <source>
        <dbReference type="Proteomes" id="UP000549394"/>
    </source>
</evidence>
<protein>
    <submittedName>
        <fullName evidence="2">Uncharacterized protein</fullName>
    </submittedName>
</protein>
<accession>A0A7I8VPN6</accession>
<proteinExistence type="predicted"/>
<sequence>MDESSKKLFELRNEIELEVEELQREIGDIKKGGERLDSKAIEYKAEMSDLGTKLCQIKGKIRAKRSEINEKRMDIRNMGWKSFEIQQENDALKSQLLSLEKKGVNLADIRKKYSLST</sequence>
<dbReference type="AlphaFoldDB" id="A0A7I8VPN6"/>
<keyword evidence="3" id="KW-1185">Reference proteome</keyword>
<organism evidence="2 3">
    <name type="scientific">Dimorphilus gyrociliatus</name>
    <dbReference type="NCBI Taxonomy" id="2664684"/>
    <lineage>
        <taxon>Eukaryota</taxon>
        <taxon>Metazoa</taxon>
        <taxon>Spiralia</taxon>
        <taxon>Lophotrochozoa</taxon>
        <taxon>Annelida</taxon>
        <taxon>Polychaeta</taxon>
        <taxon>Polychaeta incertae sedis</taxon>
        <taxon>Dinophilidae</taxon>
        <taxon>Dimorphilus</taxon>
    </lineage>
</organism>
<reference evidence="2 3" key="1">
    <citation type="submission" date="2020-08" db="EMBL/GenBank/DDBJ databases">
        <authorList>
            <person name="Hejnol A."/>
        </authorList>
    </citation>
    <scope>NUCLEOTIDE SEQUENCE [LARGE SCALE GENOMIC DNA]</scope>
</reference>
<feature type="coiled-coil region" evidence="1">
    <location>
        <begin position="1"/>
        <end position="32"/>
    </location>
</feature>
<keyword evidence="1" id="KW-0175">Coiled coil</keyword>
<dbReference type="Proteomes" id="UP000549394">
    <property type="component" value="Unassembled WGS sequence"/>
</dbReference>
<gene>
    <name evidence="2" type="ORF">DGYR_LOCUS6206</name>
</gene>
<dbReference type="EMBL" id="CAJFCJ010000007">
    <property type="protein sequence ID" value="CAD5117704.1"/>
    <property type="molecule type" value="Genomic_DNA"/>
</dbReference>
<name>A0A7I8VPN6_9ANNE</name>
<evidence type="ECO:0000256" key="1">
    <source>
        <dbReference type="SAM" id="Coils"/>
    </source>
</evidence>
<comment type="caution">
    <text evidence="2">The sequence shown here is derived from an EMBL/GenBank/DDBJ whole genome shotgun (WGS) entry which is preliminary data.</text>
</comment>